<dbReference type="eggNOG" id="ENOG502ZH85">
    <property type="taxonomic scope" value="Bacteria"/>
</dbReference>
<reference evidence="1 2" key="1">
    <citation type="journal article" date="2013" name="Genome Announc.">
        <title>Whole-Genome Sequence of the Clinical Strain Corynebacterium argentoratense DSM 44202, Isolated from a Human Throat Specimen.</title>
        <authorList>
            <person name="Bomholt C."/>
            <person name="Glaub A."/>
            <person name="Gravermann K."/>
            <person name="Albersmeier A."/>
            <person name="Brinkrolf K."/>
            <person name="Ruckert C."/>
            <person name="Tauch A."/>
        </authorList>
    </citation>
    <scope>NUCLEOTIDE SEQUENCE [LARGE SCALE GENOMIC DNA]</scope>
    <source>
        <strain evidence="1">DSM 44202</strain>
    </source>
</reference>
<dbReference type="AlphaFoldDB" id="U3GYK1"/>
<dbReference type="RefSeq" id="WP_020976509.1">
    <property type="nucleotide sequence ID" value="NC_022198.1"/>
</dbReference>
<gene>
    <name evidence="1" type="ORF">CARG_06135</name>
</gene>
<name>U3GYK1_9CORY</name>
<protein>
    <submittedName>
        <fullName evidence="1">Uncharacterized protein</fullName>
    </submittedName>
</protein>
<sequence length="1183" mass="127613">MTEAAAPHPIADLSDSLLGWASRTEVELQTRLSAPWFFEANIPSDELDLLERFYGIFLNRQITAGADPRELLLMTPRLASATLCSRGARTVDGGAFVAEYIAGLGIHGTAAEALGDCLSTEGFIRSLLDAAELEAGAPESDTSDAALCALHAGLNNPEVVSILAALDAHDADVDAALGALTQGAEEDEAHAAPEYDFSSPLTLRAAATHRDVITQLITAVATVRAFTIDEPRWSDQIPDLVNQGVPVAVVESTTAELKERPAGTTYRHVAVGTATRERTPRLILDTRRRKVCLRLPEQPLEHPDAEIAWRIRVGDNTRVYRTSKPWGEVNALSEALDVAIEHQAREITVTASMTDTQWIVPCVDAADPVLIFTPKGQNITDKRSVHYGHVWVVCPTDSSIHDVVSGQELSIEDTFEPAGWDGWSAYLVSTEQADSLTITQAGDTPSITTHIRAVDPRQRVIFRDPSDPVPCLRSTTRLPVFGASLVAEFPPTVSGDTETWYMTISSFAGADNSGEEVSPPEPLEIPAEGGEFEVFDSTLYDAPWVGEYHVRIRGPRNESFRHEFAIIEGIDSTFDVSGACSSFRIPSIEGLSAAQLSVRAGEKPFDISPSRIISVEPTAPGAEFVVSTEEGDAMPVWFKPPRLRFDIPMITQPSMWRTTRMVAQPRSFDPDGVLRVRVTKLPGVLVDPKASVRNQHGTPLRTVKLTAEDEVTYCVPMRALARAMSGMVSGRLDLEWTDKRSDRRVSVNLAEISTVPDAKGAELSDGSIIFDDVAERALGAWVWPLTAPWCPGVTIEVRDGKAPLPESFVDAGPLAVQLFSADKFNTLRAPLTPGVDSFEVTQPGFFKAQPEDFAQLSAFFAGESESVPSSERIVPLLWEYVSELGSAPVMARTAEAAREALAAHPRQALGGLSQSLVPAELKPRQLISATLVNKLFDAEQAADGVHRAPWIAALEKLADLNTVLVGAQGAEGPVDPDPVLVRSLRSELEQEFGHRLVETLATGRDATLEAACIDASTVAIAHMAPAQQQALLDMFFSQAQIVPGPIMEDSARLLAVFEAFNRREELGSLLEDREAIKSAVALLKGLKGAQRALYGAARVRFDKLDGVDTENSDNLWALVPVISIVFALAARMQAHGLMGKSKVLASAAPAWAAMAELVPDLVTGDLVAAEAMVIATKFPGLAG</sequence>
<dbReference type="HOGENOM" id="CLU_285111_0_0_11"/>
<evidence type="ECO:0000313" key="1">
    <source>
        <dbReference type="EMBL" id="AGU15351.1"/>
    </source>
</evidence>
<dbReference type="KEGG" id="caz:CARG_06135"/>
<dbReference type="GeneID" id="78250002"/>
<dbReference type="PATRIC" id="fig|1348662.3.peg.1202"/>
<dbReference type="Proteomes" id="UP000016943">
    <property type="component" value="Chromosome"/>
</dbReference>
<dbReference type="OrthoDB" id="3886596at2"/>
<dbReference type="STRING" id="1348662.CARG_06135"/>
<accession>U3GYK1</accession>
<organism evidence="1 2">
    <name type="scientific">Corynebacterium argentoratense DSM 44202</name>
    <dbReference type="NCBI Taxonomy" id="1348662"/>
    <lineage>
        <taxon>Bacteria</taxon>
        <taxon>Bacillati</taxon>
        <taxon>Actinomycetota</taxon>
        <taxon>Actinomycetes</taxon>
        <taxon>Mycobacteriales</taxon>
        <taxon>Corynebacteriaceae</taxon>
        <taxon>Corynebacterium</taxon>
    </lineage>
</organism>
<evidence type="ECO:0000313" key="2">
    <source>
        <dbReference type="Proteomes" id="UP000016943"/>
    </source>
</evidence>
<dbReference type="EMBL" id="CP006365">
    <property type="protein sequence ID" value="AGU15351.1"/>
    <property type="molecule type" value="Genomic_DNA"/>
</dbReference>
<proteinExistence type="predicted"/>
<keyword evidence="2" id="KW-1185">Reference proteome</keyword>